<proteinExistence type="predicted"/>
<dbReference type="RefSeq" id="WP_285765373.1">
    <property type="nucleotide sequence ID" value="NZ_BSYJ01000014.1"/>
</dbReference>
<accession>A0ABQ6M337</accession>
<dbReference type="EMBL" id="BSYJ01000014">
    <property type="protein sequence ID" value="GMG88764.1"/>
    <property type="molecule type" value="Genomic_DNA"/>
</dbReference>
<name>A0ABQ6M337_9GAMM</name>
<reference evidence="1 2" key="1">
    <citation type="submission" date="2023-04" db="EMBL/GenBank/DDBJ databases">
        <title>Marinobulbifer ophiurae gen. nov., sp. Nov., isolate from tissue of brittle star Ophioplocus japonicus.</title>
        <authorList>
            <person name="Kawano K."/>
            <person name="Sawayama S."/>
            <person name="Nakagawa S."/>
        </authorList>
    </citation>
    <scope>NUCLEOTIDE SEQUENCE [LARGE SCALE GENOMIC DNA]</scope>
    <source>
        <strain evidence="1 2">NKW57</strain>
    </source>
</reference>
<dbReference type="Proteomes" id="UP001224392">
    <property type="component" value="Unassembled WGS sequence"/>
</dbReference>
<protein>
    <submittedName>
        <fullName evidence="1">Uncharacterized protein</fullName>
    </submittedName>
</protein>
<organism evidence="1 2">
    <name type="scientific">Biformimicrobium ophioploci</name>
    <dbReference type="NCBI Taxonomy" id="3036711"/>
    <lineage>
        <taxon>Bacteria</taxon>
        <taxon>Pseudomonadati</taxon>
        <taxon>Pseudomonadota</taxon>
        <taxon>Gammaproteobacteria</taxon>
        <taxon>Cellvibrionales</taxon>
        <taxon>Microbulbiferaceae</taxon>
        <taxon>Biformimicrobium</taxon>
    </lineage>
</organism>
<sequence length="84" mass="9250">MDSEFELKVSDLSRSIEKDGKTVKVEIYGDGAGKWILEIVDEHGNSTVWDDQFSTEQDALNEAISAVEQEGIDCFIGPVSGIEQ</sequence>
<evidence type="ECO:0000313" key="2">
    <source>
        <dbReference type="Proteomes" id="UP001224392"/>
    </source>
</evidence>
<keyword evidence="2" id="KW-1185">Reference proteome</keyword>
<evidence type="ECO:0000313" key="1">
    <source>
        <dbReference type="EMBL" id="GMG88764.1"/>
    </source>
</evidence>
<comment type="caution">
    <text evidence="1">The sequence shown here is derived from an EMBL/GenBank/DDBJ whole genome shotgun (WGS) entry which is preliminary data.</text>
</comment>
<gene>
    <name evidence="1" type="ORF">MNKW57_30850</name>
</gene>